<proteinExistence type="predicted"/>
<organism evidence="1 2">
    <name type="scientific">Parthenolecanium corni</name>
    <dbReference type="NCBI Taxonomy" id="536013"/>
    <lineage>
        <taxon>Eukaryota</taxon>
        <taxon>Metazoa</taxon>
        <taxon>Ecdysozoa</taxon>
        <taxon>Arthropoda</taxon>
        <taxon>Hexapoda</taxon>
        <taxon>Insecta</taxon>
        <taxon>Pterygota</taxon>
        <taxon>Neoptera</taxon>
        <taxon>Paraneoptera</taxon>
        <taxon>Hemiptera</taxon>
        <taxon>Sternorrhyncha</taxon>
        <taxon>Coccoidea</taxon>
        <taxon>Coccidae</taxon>
        <taxon>Parthenolecanium</taxon>
    </lineage>
</organism>
<dbReference type="EMBL" id="JBBCAQ010000033">
    <property type="protein sequence ID" value="KAK7582306.1"/>
    <property type="molecule type" value="Genomic_DNA"/>
</dbReference>
<accession>A0AAN9TBJ8</accession>
<keyword evidence="2" id="KW-1185">Reference proteome</keyword>
<dbReference type="Proteomes" id="UP001367676">
    <property type="component" value="Unassembled WGS sequence"/>
</dbReference>
<comment type="caution">
    <text evidence="1">The sequence shown here is derived from an EMBL/GenBank/DDBJ whole genome shotgun (WGS) entry which is preliminary data.</text>
</comment>
<name>A0AAN9TBJ8_9HEMI</name>
<sequence>MLDDRVIWQSSSSVSSSPSRSIAVFRLPAHSLFQGYCRRLLMYRFSFCTPPPPLIPVALAVDGIYQLYADCIGLLQSRTRNHCIGRLIFM</sequence>
<gene>
    <name evidence="1" type="ORF">V9T40_013751</name>
</gene>
<protein>
    <submittedName>
        <fullName evidence="1">Uncharacterized protein</fullName>
    </submittedName>
</protein>
<dbReference type="AlphaFoldDB" id="A0AAN9TBJ8"/>
<evidence type="ECO:0000313" key="1">
    <source>
        <dbReference type="EMBL" id="KAK7582306.1"/>
    </source>
</evidence>
<evidence type="ECO:0000313" key="2">
    <source>
        <dbReference type="Proteomes" id="UP001367676"/>
    </source>
</evidence>
<reference evidence="1 2" key="1">
    <citation type="submission" date="2024-03" db="EMBL/GenBank/DDBJ databases">
        <title>Adaptation during the transition from Ophiocordyceps entomopathogen to insect associate is accompanied by gene loss and intensified selection.</title>
        <authorList>
            <person name="Ward C.M."/>
            <person name="Onetto C.A."/>
            <person name="Borneman A.R."/>
        </authorList>
    </citation>
    <scope>NUCLEOTIDE SEQUENCE [LARGE SCALE GENOMIC DNA]</scope>
    <source>
        <strain evidence="1">AWRI1</strain>
        <tissue evidence="1">Single Adult Female</tissue>
    </source>
</reference>